<dbReference type="EMBL" id="BDQI01000020">
    <property type="protein sequence ID" value="GAX55634.1"/>
    <property type="molecule type" value="Genomic_DNA"/>
</dbReference>
<organism evidence="2 3">
    <name type="scientific">Streptomyces olivochromogenes</name>
    <dbReference type="NCBI Taxonomy" id="1963"/>
    <lineage>
        <taxon>Bacteria</taxon>
        <taxon>Bacillati</taxon>
        <taxon>Actinomycetota</taxon>
        <taxon>Actinomycetes</taxon>
        <taxon>Kitasatosporales</taxon>
        <taxon>Streptomycetaceae</taxon>
        <taxon>Streptomyces</taxon>
    </lineage>
</organism>
<dbReference type="InterPro" id="IPR041129">
    <property type="entry name" value="CdiI_2"/>
</dbReference>
<dbReference type="AlphaFoldDB" id="A0A250VNG8"/>
<dbReference type="STRING" id="1963.AQJ27_12605"/>
<evidence type="ECO:0000313" key="3">
    <source>
        <dbReference type="Proteomes" id="UP000217446"/>
    </source>
</evidence>
<proteinExistence type="predicted"/>
<feature type="domain" description="CdiI immunity protein" evidence="1">
    <location>
        <begin position="126"/>
        <end position="215"/>
    </location>
</feature>
<protein>
    <recommendedName>
        <fullName evidence="1">CdiI immunity protein domain-containing protein</fullName>
    </recommendedName>
</protein>
<sequence>MPLSPLEHDRRYGELDQVIRAYAGQPADDTPDRPSQALTAYIRHTWHTRPWTLATAEAQLREYARNPPGRLRLRLGEFYAIPDVGLPESDIEQWLTCLADHIKHSVETGEAPPPAAPATHWEWHARFPELAQFLGGWFTQDMPDEFEDHDAAVDDYRSSTAPQLVARLVGELHELLTLSLEESDYALAVAELGMEVDPPAPYAPSGWLALVAERLSGTRAQYGPPPQGDAK</sequence>
<keyword evidence="3" id="KW-1185">Reference proteome</keyword>
<evidence type="ECO:0000313" key="2">
    <source>
        <dbReference type="EMBL" id="GAX55634.1"/>
    </source>
</evidence>
<name>A0A250VNG8_STROL</name>
<dbReference type="Proteomes" id="UP000217446">
    <property type="component" value="Unassembled WGS sequence"/>
</dbReference>
<dbReference type="Pfam" id="PF18593">
    <property type="entry name" value="CdiI_2"/>
    <property type="match status" value="1"/>
</dbReference>
<reference evidence="3" key="1">
    <citation type="submission" date="2017-05" db="EMBL/GenBank/DDBJ databases">
        <title>Streptomyces olivochromogenes NBRC 3561 whole genome shotgun sequence.</title>
        <authorList>
            <person name="Dohra H."/>
            <person name="Kodani S."/>
        </authorList>
    </citation>
    <scope>NUCLEOTIDE SEQUENCE [LARGE SCALE GENOMIC DNA]</scope>
    <source>
        <strain evidence="3">NBRC 3561</strain>
    </source>
</reference>
<accession>A0A250VNG8</accession>
<comment type="caution">
    <text evidence="2">The sequence shown here is derived from an EMBL/GenBank/DDBJ whole genome shotgun (WGS) entry which is preliminary data.</text>
</comment>
<gene>
    <name evidence="2" type="ORF">SO3561_07195</name>
</gene>
<evidence type="ECO:0000259" key="1">
    <source>
        <dbReference type="Pfam" id="PF18593"/>
    </source>
</evidence>
<dbReference type="RefSeq" id="WP_067366581.1">
    <property type="nucleotide sequence ID" value="NZ_BDQI01000020.1"/>
</dbReference>